<organism evidence="5 6">
    <name type="scientific">Henosepilachna vigintioctopunctata</name>
    <dbReference type="NCBI Taxonomy" id="420089"/>
    <lineage>
        <taxon>Eukaryota</taxon>
        <taxon>Metazoa</taxon>
        <taxon>Ecdysozoa</taxon>
        <taxon>Arthropoda</taxon>
        <taxon>Hexapoda</taxon>
        <taxon>Insecta</taxon>
        <taxon>Pterygota</taxon>
        <taxon>Neoptera</taxon>
        <taxon>Endopterygota</taxon>
        <taxon>Coleoptera</taxon>
        <taxon>Polyphaga</taxon>
        <taxon>Cucujiformia</taxon>
        <taxon>Coccinelloidea</taxon>
        <taxon>Coccinellidae</taxon>
        <taxon>Epilachninae</taxon>
        <taxon>Epilachnini</taxon>
        <taxon>Henosepilachna</taxon>
    </lineage>
</organism>
<gene>
    <name evidence="5" type="ORF">WA026_003897</name>
</gene>
<feature type="chain" id="PRO_5043407832" description="Protein takeout-like" evidence="4">
    <location>
        <begin position="20"/>
        <end position="244"/>
    </location>
</feature>
<keyword evidence="1 4" id="KW-0732">Signal</keyword>
<dbReference type="Proteomes" id="UP001431783">
    <property type="component" value="Unassembled WGS sequence"/>
</dbReference>
<dbReference type="SMART" id="SM00700">
    <property type="entry name" value="JHBP"/>
    <property type="match status" value="1"/>
</dbReference>
<dbReference type="EMBL" id="JARQZJ010000061">
    <property type="protein sequence ID" value="KAK9879084.1"/>
    <property type="molecule type" value="Genomic_DNA"/>
</dbReference>
<keyword evidence="2" id="KW-0090">Biological rhythms</keyword>
<name>A0AAW1UEL3_9CUCU</name>
<dbReference type="Gene3D" id="3.15.10.30">
    <property type="entry name" value="Haemolymph juvenile hormone binding protein"/>
    <property type="match status" value="1"/>
</dbReference>
<dbReference type="PANTHER" id="PTHR11008:SF32">
    <property type="entry name" value="CIRCADIAN CLOCK-CONTROLLED PROTEIN DAYWAKE-RELATED"/>
    <property type="match status" value="1"/>
</dbReference>
<reference evidence="5 6" key="1">
    <citation type="submission" date="2023-03" db="EMBL/GenBank/DDBJ databases">
        <title>Genome insight into feeding habits of ladybird beetles.</title>
        <authorList>
            <person name="Li H.-S."/>
            <person name="Huang Y.-H."/>
            <person name="Pang H."/>
        </authorList>
    </citation>
    <scope>NUCLEOTIDE SEQUENCE [LARGE SCALE GENOMIC DNA]</scope>
    <source>
        <strain evidence="5">SYSU_2023b</strain>
        <tissue evidence="5">Whole body</tissue>
    </source>
</reference>
<dbReference type="GO" id="GO:0007623">
    <property type="term" value="P:circadian rhythm"/>
    <property type="evidence" value="ECO:0007669"/>
    <property type="project" value="UniProtKB-ARBA"/>
</dbReference>
<dbReference type="PANTHER" id="PTHR11008">
    <property type="entry name" value="PROTEIN TAKEOUT-LIKE PROTEIN"/>
    <property type="match status" value="1"/>
</dbReference>
<evidence type="ECO:0000256" key="1">
    <source>
        <dbReference type="ARBA" id="ARBA00022729"/>
    </source>
</evidence>
<keyword evidence="6" id="KW-1185">Reference proteome</keyword>
<sequence>MSKALCYSVLCFLLTVVNGLHLPSYVKPCALKSPDFKKCAVKHGNDAIPFLVKGDRAYGIPAFNPLRIPFVSIQAAGLHMNLTNSAFSGAETLEVVDVDINNETKYMELKVKSPLITLDFDYTVEGKIASLPITGQGHGKIDIIDAEYGYLLYFELIEKDGKTYLKPGKDKITITPKSIKTDLQNLFNGNKQLGDALNQVLNDNWKELLNEFSSTISEIYGSIARSVFEKLLEKIPMDETFTDW</sequence>
<dbReference type="GO" id="GO:0005615">
    <property type="term" value="C:extracellular space"/>
    <property type="evidence" value="ECO:0007669"/>
    <property type="project" value="TreeGrafter"/>
</dbReference>
<accession>A0AAW1UEL3</accession>
<dbReference type="FunFam" id="3.15.10.30:FF:000001">
    <property type="entry name" value="Takeout-like protein 1"/>
    <property type="match status" value="1"/>
</dbReference>
<comment type="caution">
    <text evidence="5">The sequence shown here is derived from an EMBL/GenBank/DDBJ whole genome shotgun (WGS) entry which is preliminary data.</text>
</comment>
<dbReference type="InterPro" id="IPR010562">
    <property type="entry name" value="Haemolymph_juvenile_hormone-bd"/>
</dbReference>
<proteinExistence type="inferred from homology"/>
<evidence type="ECO:0000256" key="2">
    <source>
        <dbReference type="ARBA" id="ARBA00023108"/>
    </source>
</evidence>
<dbReference type="InterPro" id="IPR038606">
    <property type="entry name" value="To_sf"/>
</dbReference>
<evidence type="ECO:0008006" key="7">
    <source>
        <dbReference type="Google" id="ProtNLM"/>
    </source>
</evidence>
<dbReference type="AlphaFoldDB" id="A0AAW1UEL3"/>
<evidence type="ECO:0000313" key="5">
    <source>
        <dbReference type="EMBL" id="KAK9879084.1"/>
    </source>
</evidence>
<protein>
    <recommendedName>
        <fullName evidence="7">Protein takeout-like</fullName>
    </recommendedName>
</protein>
<evidence type="ECO:0000313" key="6">
    <source>
        <dbReference type="Proteomes" id="UP001431783"/>
    </source>
</evidence>
<comment type="similarity">
    <text evidence="3">Belongs to the TO family.</text>
</comment>
<feature type="signal peptide" evidence="4">
    <location>
        <begin position="1"/>
        <end position="19"/>
    </location>
</feature>
<evidence type="ECO:0000256" key="3">
    <source>
        <dbReference type="ARBA" id="ARBA00060902"/>
    </source>
</evidence>
<evidence type="ECO:0000256" key="4">
    <source>
        <dbReference type="SAM" id="SignalP"/>
    </source>
</evidence>
<dbReference type="Pfam" id="PF06585">
    <property type="entry name" value="JHBP"/>
    <property type="match status" value="1"/>
</dbReference>